<feature type="chain" id="PRO_5035473849" description="Fungal calcium binding protein domain-containing protein" evidence="1">
    <location>
        <begin position="18"/>
        <end position="102"/>
    </location>
</feature>
<gene>
    <name evidence="2" type="ORF">E4U42_007135</name>
</gene>
<keyword evidence="3" id="KW-1185">Reference proteome</keyword>
<dbReference type="Proteomes" id="UP000811619">
    <property type="component" value="Unassembled WGS sequence"/>
</dbReference>
<reference evidence="2" key="1">
    <citation type="journal article" date="2020" name="bioRxiv">
        <title>Whole genome comparisons of ergot fungi reveals the divergence and evolution of species within the genus Claviceps are the result of varying mechanisms driving genome evolution and host range expansion.</title>
        <authorList>
            <person name="Wyka S.A."/>
            <person name="Mondo S.J."/>
            <person name="Liu M."/>
            <person name="Dettman J."/>
            <person name="Nalam V."/>
            <person name="Broders K.D."/>
        </authorList>
    </citation>
    <scope>NUCLEOTIDE SEQUENCE</scope>
    <source>
        <strain evidence="2">CCC 489</strain>
    </source>
</reference>
<dbReference type="AlphaFoldDB" id="A0A8K0NKX7"/>
<proteinExistence type="predicted"/>
<feature type="signal peptide" evidence="1">
    <location>
        <begin position="1"/>
        <end position="17"/>
    </location>
</feature>
<evidence type="ECO:0008006" key="4">
    <source>
        <dbReference type="Google" id="ProtNLM"/>
    </source>
</evidence>
<dbReference type="EMBL" id="SRPY01000079">
    <property type="protein sequence ID" value="KAG5929101.1"/>
    <property type="molecule type" value="Genomic_DNA"/>
</dbReference>
<dbReference type="OrthoDB" id="3882086at2759"/>
<comment type="caution">
    <text evidence="2">The sequence shown here is derived from an EMBL/GenBank/DDBJ whole genome shotgun (WGS) entry which is preliminary data.</text>
</comment>
<keyword evidence="1" id="KW-0732">Signal</keyword>
<evidence type="ECO:0000256" key="1">
    <source>
        <dbReference type="SAM" id="SignalP"/>
    </source>
</evidence>
<evidence type="ECO:0000313" key="3">
    <source>
        <dbReference type="Proteomes" id="UP000811619"/>
    </source>
</evidence>
<organism evidence="2 3">
    <name type="scientific">Claviceps africana</name>
    <dbReference type="NCBI Taxonomy" id="83212"/>
    <lineage>
        <taxon>Eukaryota</taxon>
        <taxon>Fungi</taxon>
        <taxon>Dikarya</taxon>
        <taxon>Ascomycota</taxon>
        <taxon>Pezizomycotina</taxon>
        <taxon>Sordariomycetes</taxon>
        <taxon>Hypocreomycetidae</taxon>
        <taxon>Hypocreales</taxon>
        <taxon>Clavicipitaceae</taxon>
        <taxon>Claviceps</taxon>
    </lineage>
</organism>
<sequence>MQFLKIFVVVFATMATAYEASFEGNGESNMVRIHLPKGCSKSKLASCVLNLGMKSDSCDTALAAMGADPVADLSCIGSVADTAAKIPACKGCIPKNFLVEEV</sequence>
<protein>
    <recommendedName>
        <fullName evidence="4">Fungal calcium binding protein domain-containing protein</fullName>
    </recommendedName>
</protein>
<name>A0A8K0NKX7_9HYPO</name>
<accession>A0A8K0NKX7</accession>
<dbReference type="Gene3D" id="1.10.1740.120">
    <property type="match status" value="1"/>
</dbReference>
<evidence type="ECO:0000313" key="2">
    <source>
        <dbReference type="EMBL" id="KAG5929101.1"/>
    </source>
</evidence>